<keyword evidence="5" id="KW-1185">Reference proteome</keyword>
<feature type="non-terminal residue" evidence="4">
    <location>
        <position position="1"/>
    </location>
</feature>
<feature type="non-terminal residue" evidence="4">
    <location>
        <position position="468"/>
    </location>
</feature>
<accession>A0ABT5TTV8</accession>
<proteinExistence type="predicted"/>
<protein>
    <submittedName>
        <fullName evidence="4">Exodeoxyribonuclease V subunit alpha</fullName>
        <ecNumber evidence="4">3.1.11.5</ecNumber>
    </submittedName>
</protein>
<dbReference type="Gene3D" id="1.10.10.1020">
    <property type="entry name" value="RecBCD complex, subunit RecD, N-terminal domain"/>
    <property type="match status" value="1"/>
</dbReference>
<evidence type="ECO:0000313" key="5">
    <source>
        <dbReference type="Proteomes" id="UP001165561"/>
    </source>
</evidence>
<dbReference type="InterPro" id="IPR027417">
    <property type="entry name" value="P-loop_NTPase"/>
</dbReference>
<keyword evidence="2" id="KW-0067">ATP-binding</keyword>
<dbReference type="Gene3D" id="3.40.50.300">
    <property type="entry name" value="P-loop containing nucleotide triphosphate hydrolases"/>
    <property type="match status" value="2"/>
</dbReference>
<evidence type="ECO:0000256" key="1">
    <source>
        <dbReference type="ARBA" id="ARBA00022741"/>
    </source>
</evidence>
<dbReference type="SUPFAM" id="SSF52540">
    <property type="entry name" value="P-loop containing nucleoside triphosphate hydrolases"/>
    <property type="match status" value="1"/>
</dbReference>
<dbReference type="Proteomes" id="UP001165561">
    <property type="component" value="Unassembled WGS sequence"/>
</dbReference>
<sequence>RAVRSGSVCVELADLEALAVPETEDTTPAGPLPWPEPDAWAAAVQGSPLVAVGVDGPDDRPARWVDGRLYLDRYWRDELVVRRQVDTRLGHPVTGLDADRLGAVVHRLFPADRDARQRLAAATAVAGRLTVLTGGPGTGKTTTVARLLAVLQDAAGPLRIALAAPTGKAAARLQEAVREEVAGLPEDDRTRVGTPEATTLHRLLGWRPGSSTRFRHDAGHRLPHDAVVVDETSMVSLPLMARLLEALRPDARLVLVGDPDQLASVEAGAVLGDLVARPPVTDGPPVTRLVPGDLSGTERDQLGNGVVRLTTVYRQDERSAILPLAAAIRDGDADAALAVLRSGGPSVQLVEAGERLSETETAGVRADAEASGAALVTAARAGDAAGALRALGSHRVLVAHRRGPAGVGHWAETVEAWVTEAAGAEDRTDGSPWYPGRPLLVTTNDRDTGLYNGDTGVVVAEGDSGVIA</sequence>
<evidence type="ECO:0000259" key="3">
    <source>
        <dbReference type="Pfam" id="PF21185"/>
    </source>
</evidence>
<dbReference type="Pfam" id="PF13245">
    <property type="entry name" value="AAA_19"/>
    <property type="match status" value="1"/>
</dbReference>
<dbReference type="InterPro" id="IPR049550">
    <property type="entry name" value="RecD_N"/>
</dbReference>
<evidence type="ECO:0000313" key="4">
    <source>
        <dbReference type="EMBL" id="MDD9205489.1"/>
    </source>
</evidence>
<dbReference type="Pfam" id="PF21185">
    <property type="entry name" value="RecD_N"/>
    <property type="match status" value="1"/>
</dbReference>
<dbReference type="EMBL" id="JARACI010000516">
    <property type="protein sequence ID" value="MDD9205489.1"/>
    <property type="molecule type" value="Genomic_DNA"/>
</dbReference>
<name>A0ABT5TTV8_9MICO</name>
<evidence type="ECO:0000256" key="2">
    <source>
        <dbReference type="ARBA" id="ARBA00022840"/>
    </source>
</evidence>
<dbReference type="InterPro" id="IPR006344">
    <property type="entry name" value="RecD"/>
</dbReference>
<dbReference type="InterPro" id="IPR041851">
    <property type="entry name" value="RecD_N_sf"/>
</dbReference>
<dbReference type="GO" id="GO:0008854">
    <property type="term" value="F:exodeoxyribonuclease V activity"/>
    <property type="evidence" value="ECO:0007669"/>
    <property type="project" value="UniProtKB-EC"/>
</dbReference>
<organism evidence="4 5">
    <name type="scientific">Georgenia halotolerans</name>
    <dbReference type="NCBI Taxonomy" id="3028317"/>
    <lineage>
        <taxon>Bacteria</taxon>
        <taxon>Bacillati</taxon>
        <taxon>Actinomycetota</taxon>
        <taxon>Actinomycetes</taxon>
        <taxon>Micrococcales</taxon>
        <taxon>Bogoriellaceae</taxon>
        <taxon>Georgenia</taxon>
    </lineage>
</organism>
<keyword evidence="4" id="KW-0378">Hydrolase</keyword>
<feature type="domain" description="RecBCD enzyme subunit RecD N-terminal" evidence="3">
    <location>
        <begin position="2"/>
        <end position="70"/>
    </location>
</feature>
<keyword evidence="1" id="KW-0547">Nucleotide-binding</keyword>
<dbReference type="CDD" id="cd17933">
    <property type="entry name" value="DEXSc_RecD-like"/>
    <property type="match status" value="1"/>
</dbReference>
<reference evidence="4" key="1">
    <citation type="submission" date="2023-02" db="EMBL/GenBank/DDBJ databases">
        <title>Georgenia sp.10Sc9-8, isolated from a soil sample collected from the Taklamakan desert.</title>
        <authorList>
            <person name="Liu S."/>
        </authorList>
    </citation>
    <scope>NUCLEOTIDE SEQUENCE</scope>
    <source>
        <strain evidence="4">10Sc9-8</strain>
    </source>
</reference>
<gene>
    <name evidence="4" type="primary">recD</name>
    <name evidence="4" type="ORF">PU560_03275</name>
</gene>
<dbReference type="PANTHER" id="PTHR43788:SF6">
    <property type="entry name" value="DNA HELICASE B"/>
    <property type="match status" value="1"/>
</dbReference>
<dbReference type="PANTHER" id="PTHR43788">
    <property type="entry name" value="DNA2/NAM7 HELICASE FAMILY MEMBER"/>
    <property type="match status" value="1"/>
</dbReference>
<dbReference type="EC" id="3.1.11.5" evidence="4"/>
<comment type="caution">
    <text evidence="4">The sequence shown here is derived from an EMBL/GenBank/DDBJ whole genome shotgun (WGS) entry which is preliminary data.</text>
</comment>
<dbReference type="InterPro" id="IPR050534">
    <property type="entry name" value="Coronavir_polyprotein_1ab"/>
</dbReference>
<dbReference type="NCBIfam" id="TIGR01447">
    <property type="entry name" value="recD"/>
    <property type="match status" value="1"/>
</dbReference>